<accession>A0A345UFS3</accession>
<proteinExistence type="predicted"/>
<sequence length="49" mass="5602">MTGERLAIHTVWQPAKALFELDSKGFIFESYTKDCPFYFPPCGRVYAGL</sequence>
<organism evidence="1 2">
    <name type="scientific">Cyclonatronum proteinivorum</name>
    <dbReference type="NCBI Taxonomy" id="1457365"/>
    <lineage>
        <taxon>Bacteria</taxon>
        <taxon>Pseudomonadati</taxon>
        <taxon>Balneolota</taxon>
        <taxon>Balneolia</taxon>
        <taxon>Balneolales</taxon>
        <taxon>Cyclonatronaceae</taxon>
        <taxon>Cyclonatronum</taxon>
    </lineage>
</organism>
<dbReference type="EMBL" id="CP027806">
    <property type="protein sequence ID" value="AXI99324.1"/>
    <property type="molecule type" value="Genomic_DNA"/>
</dbReference>
<keyword evidence="2" id="KW-1185">Reference proteome</keyword>
<dbReference type="AlphaFoldDB" id="A0A345UFS3"/>
<reference evidence="1 2" key="1">
    <citation type="submission" date="2018-03" db="EMBL/GenBank/DDBJ databases">
        <title>Phenotypic and genomic properties of Cyclonatronum proteinivorum gen. nov., sp. nov., a haloalkaliphilic bacteroidete from soda lakes possessing Na+-translocating rhodopsin.</title>
        <authorList>
            <person name="Toshchakov S.V."/>
            <person name="Korzhenkov A."/>
            <person name="Samarov N.I."/>
            <person name="Kublanov I.V."/>
            <person name="Muntyan M.S."/>
            <person name="Sorokin D.Y."/>
        </authorList>
    </citation>
    <scope>NUCLEOTIDE SEQUENCE [LARGE SCALE GENOMIC DNA]</scope>
    <source>
        <strain evidence="1 2">Omega</strain>
    </source>
</reference>
<dbReference type="KEGG" id="cprv:CYPRO_0036"/>
<evidence type="ECO:0000313" key="2">
    <source>
        <dbReference type="Proteomes" id="UP000254808"/>
    </source>
</evidence>
<protein>
    <submittedName>
        <fullName evidence="1">Uncharacterized protein</fullName>
    </submittedName>
</protein>
<evidence type="ECO:0000313" key="1">
    <source>
        <dbReference type="EMBL" id="AXI99324.1"/>
    </source>
</evidence>
<name>A0A345UFS3_9BACT</name>
<gene>
    <name evidence="1" type="ORF">CYPRO_0036</name>
</gene>
<dbReference type="Proteomes" id="UP000254808">
    <property type="component" value="Chromosome"/>
</dbReference>